<keyword evidence="2 5" id="KW-0479">Metal-binding</keyword>
<dbReference type="InParanoid" id="A0A6P5LIP3"/>
<comment type="function">
    <text evidence="6">In muscle, parvalbumin is thought to be involved in relaxation after contraction. It binds two calcium ions.</text>
</comment>
<feature type="binding site" evidence="5">
    <location>
        <position position="70"/>
    </location>
    <ligand>
        <name>Ca(2+)</name>
        <dbReference type="ChEBI" id="CHEBI:29108"/>
        <label>1</label>
    </ligand>
</feature>
<dbReference type="InterPro" id="IPR011992">
    <property type="entry name" value="EF-hand-dom_pair"/>
</dbReference>
<name>A0A6P5LIP3_PHACI</name>
<dbReference type="GeneID" id="110218233"/>
<feature type="binding site" evidence="5">
    <location>
        <position position="79"/>
    </location>
    <ligand>
        <name>Ca(2+)</name>
        <dbReference type="ChEBI" id="CHEBI:29108"/>
        <label>1</label>
    </ligand>
</feature>
<protein>
    <recommendedName>
        <fullName evidence="6">Parvalbumin</fullName>
    </recommendedName>
</protein>
<feature type="binding site" evidence="5">
    <location>
        <position position="113"/>
    </location>
    <ligand>
        <name>Ca(2+)</name>
        <dbReference type="ChEBI" id="CHEBI:29108"/>
        <label>1</label>
    </ligand>
</feature>
<feature type="binding site" evidence="5">
    <location>
        <position position="74"/>
    </location>
    <ligand>
        <name>Ca(2+)</name>
        <dbReference type="ChEBI" id="CHEBI:29108"/>
        <label>1</label>
    </ligand>
</feature>
<feature type="compositionally biased region" description="Low complexity" evidence="7">
    <location>
        <begin position="145"/>
        <end position="161"/>
    </location>
</feature>
<dbReference type="InterPro" id="IPR008080">
    <property type="entry name" value="Parvalbumin"/>
</dbReference>
<dbReference type="RefSeq" id="XP_020856469.1">
    <property type="nucleotide sequence ID" value="XM_021000810.1"/>
</dbReference>
<dbReference type="AlphaFoldDB" id="A0A6P5LIP3"/>
<evidence type="ECO:0000256" key="1">
    <source>
        <dbReference type="ARBA" id="ARBA00009753"/>
    </source>
</evidence>
<feature type="domain" description="EF-hand" evidence="8">
    <location>
        <begin position="55"/>
        <end position="90"/>
    </location>
</feature>
<feature type="binding site" evidence="5">
    <location>
        <position position="109"/>
    </location>
    <ligand>
        <name>Ca(2+)</name>
        <dbReference type="ChEBI" id="CHEBI:29108"/>
        <label>1</label>
    </ligand>
</feature>
<feature type="region of interest" description="Disordered" evidence="7">
    <location>
        <begin position="104"/>
        <end position="161"/>
    </location>
</feature>
<keyword evidence="4 5" id="KW-0106">Calcium</keyword>
<dbReference type="CDD" id="cd16252">
    <property type="entry name" value="EFh_calglandulin_like"/>
    <property type="match status" value="1"/>
</dbReference>
<feature type="domain" description="EF-hand" evidence="8">
    <location>
        <begin position="96"/>
        <end position="131"/>
    </location>
</feature>
<evidence type="ECO:0000313" key="9">
    <source>
        <dbReference type="Proteomes" id="UP000515140"/>
    </source>
</evidence>
<dbReference type="FunFam" id="1.10.238.10:FF:000629">
    <property type="entry name" value="Parvalbumin beta 2"/>
    <property type="match status" value="1"/>
</dbReference>
<dbReference type="KEGG" id="pcw:110218233"/>
<proteinExistence type="inferred from homology"/>
<reference evidence="10" key="1">
    <citation type="submission" date="2025-08" db="UniProtKB">
        <authorList>
            <consortium name="RefSeq"/>
        </authorList>
    </citation>
    <scope>IDENTIFICATION</scope>
    <source>
        <tissue evidence="10">Spleen</tissue>
    </source>
</reference>
<evidence type="ECO:0000256" key="2">
    <source>
        <dbReference type="ARBA" id="ARBA00022723"/>
    </source>
</evidence>
<dbReference type="SMART" id="SM00054">
    <property type="entry name" value="EFh"/>
    <property type="match status" value="2"/>
</dbReference>
<dbReference type="PANTHER" id="PTHR11653:SF2">
    <property type="entry name" value="PARVALBUMIN ALPHA"/>
    <property type="match status" value="1"/>
</dbReference>
<feature type="binding site" evidence="5">
    <location>
        <position position="68"/>
    </location>
    <ligand>
        <name>Ca(2+)</name>
        <dbReference type="ChEBI" id="CHEBI:29108"/>
        <label>1</label>
    </ligand>
</feature>
<evidence type="ECO:0000259" key="8">
    <source>
        <dbReference type="PROSITE" id="PS50222"/>
    </source>
</evidence>
<evidence type="ECO:0000256" key="6">
    <source>
        <dbReference type="RuleBase" id="RU368048"/>
    </source>
</evidence>
<evidence type="ECO:0000313" key="10">
    <source>
        <dbReference type="RefSeq" id="XP_020856469.1"/>
    </source>
</evidence>
<dbReference type="Pfam" id="PF13499">
    <property type="entry name" value="EF-hand_7"/>
    <property type="match status" value="1"/>
</dbReference>
<dbReference type="GO" id="GO:0005509">
    <property type="term" value="F:calcium ion binding"/>
    <property type="evidence" value="ECO:0007669"/>
    <property type="project" value="UniProtKB-UniRule"/>
</dbReference>
<accession>A0A6P5LIP3</accession>
<evidence type="ECO:0000256" key="4">
    <source>
        <dbReference type="ARBA" id="ARBA00022837"/>
    </source>
</evidence>
<dbReference type="SUPFAM" id="SSF47473">
    <property type="entry name" value="EF-hand"/>
    <property type="match status" value="1"/>
</dbReference>
<keyword evidence="9" id="KW-1185">Reference proteome</keyword>
<evidence type="ECO:0000256" key="5">
    <source>
        <dbReference type="PIRSR" id="PIRSR608080-1"/>
    </source>
</evidence>
<dbReference type="PROSITE" id="PS50222">
    <property type="entry name" value="EF_HAND_2"/>
    <property type="match status" value="2"/>
</dbReference>
<organism evidence="9 10">
    <name type="scientific">Phascolarctos cinereus</name>
    <name type="common">Koala</name>
    <dbReference type="NCBI Taxonomy" id="38626"/>
    <lineage>
        <taxon>Eukaryota</taxon>
        <taxon>Metazoa</taxon>
        <taxon>Chordata</taxon>
        <taxon>Craniata</taxon>
        <taxon>Vertebrata</taxon>
        <taxon>Euteleostomi</taxon>
        <taxon>Mammalia</taxon>
        <taxon>Metatheria</taxon>
        <taxon>Diprotodontia</taxon>
        <taxon>Phascolarctidae</taxon>
        <taxon>Phascolarctos</taxon>
    </lineage>
</organism>
<dbReference type="InterPro" id="IPR002048">
    <property type="entry name" value="EF_hand_dom"/>
</dbReference>
<feature type="binding site" evidence="5">
    <location>
        <position position="120"/>
    </location>
    <ligand>
        <name>Ca(2+)</name>
        <dbReference type="ChEBI" id="CHEBI:29108"/>
        <label>1</label>
    </ligand>
</feature>
<dbReference type="PRINTS" id="PR01697">
    <property type="entry name" value="PARVALBUMIN"/>
</dbReference>
<dbReference type="Proteomes" id="UP000515140">
    <property type="component" value="Unplaced"/>
</dbReference>
<feature type="compositionally biased region" description="Basic and acidic residues" evidence="7">
    <location>
        <begin position="112"/>
        <end position="128"/>
    </location>
</feature>
<keyword evidence="3" id="KW-0677">Repeat</keyword>
<evidence type="ECO:0000256" key="3">
    <source>
        <dbReference type="ARBA" id="ARBA00022737"/>
    </source>
</evidence>
<sequence length="161" mass="18348">MDENFSSQVKKIGLAMGTPLSDKDIDMLPSDMRHHGSFNYNRFFEYMQKFQSSSQQEEIIRKSFQMLDKDKRGFIEWNEIKYILSTIPSTGPVAPLTDEEAEAMIQAADTDGDGRTDFEEFSDMVKKEKIPKKKQREDRPPPSSAPAALLQSASSPTYLQL</sequence>
<comment type="similarity">
    <text evidence="1 6">Belongs to the parvalbumin family.</text>
</comment>
<dbReference type="PANTHER" id="PTHR11653">
    <property type="entry name" value="PARVALBUMIN ALPHA"/>
    <property type="match status" value="1"/>
</dbReference>
<gene>
    <name evidence="10" type="primary">LOC110218233</name>
</gene>
<dbReference type="Gene3D" id="1.10.238.10">
    <property type="entry name" value="EF-hand"/>
    <property type="match status" value="1"/>
</dbReference>
<feature type="binding site" evidence="5">
    <location>
        <position position="111"/>
    </location>
    <ligand>
        <name>Ca(2+)</name>
        <dbReference type="ChEBI" id="CHEBI:29108"/>
        <label>1</label>
    </ligand>
</feature>
<evidence type="ECO:0000256" key="7">
    <source>
        <dbReference type="SAM" id="MobiDB-lite"/>
    </source>
</evidence>
<dbReference type="GO" id="GO:0005737">
    <property type="term" value="C:cytoplasm"/>
    <property type="evidence" value="ECO:0007669"/>
    <property type="project" value="TreeGrafter"/>
</dbReference>